<accession>A0A8S1EDW9</accession>
<gene>
    <name evidence="1" type="ORF">CBOVIS_LOCUS4530</name>
</gene>
<proteinExistence type="predicted"/>
<dbReference type="EMBL" id="CADEPM010000003">
    <property type="protein sequence ID" value="CAB3401842.1"/>
    <property type="molecule type" value="Genomic_DNA"/>
</dbReference>
<protein>
    <submittedName>
        <fullName evidence="1">Uncharacterized protein</fullName>
    </submittedName>
</protein>
<sequence length="151" mass="18148">MDWDFLLELALLKKAYIVELTNALNLYDAFRIQLAFDMKSLARRMSQFPADYANLTSCETVKRHLRQRYQLPIEFDFDYFHIARSMLQRFLRVETNPDNHCEFLKEIAAIDVVYQIAAFDHSDYHINLIPPFNFHNIFFNRYLDFFLFNGT</sequence>
<dbReference type="Proteomes" id="UP000494206">
    <property type="component" value="Unassembled WGS sequence"/>
</dbReference>
<reference evidence="1 2" key="1">
    <citation type="submission" date="2020-04" db="EMBL/GenBank/DDBJ databases">
        <authorList>
            <person name="Laetsch R D."/>
            <person name="Stevens L."/>
            <person name="Kumar S."/>
            <person name="Blaxter L. M."/>
        </authorList>
    </citation>
    <scope>NUCLEOTIDE SEQUENCE [LARGE SCALE GENOMIC DNA]</scope>
</reference>
<comment type="caution">
    <text evidence="1">The sequence shown here is derived from an EMBL/GenBank/DDBJ whole genome shotgun (WGS) entry which is preliminary data.</text>
</comment>
<keyword evidence="2" id="KW-1185">Reference proteome</keyword>
<organism evidence="1 2">
    <name type="scientific">Caenorhabditis bovis</name>
    <dbReference type="NCBI Taxonomy" id="2654633"/>
    <lineage>
        <taxon>Eukaryota</taxon>
        <taxon>Metazoa</taxon>
        <taxon>Ecdysozoa</taxon>
        <taxon>Nematoda</taxon>
        <taxon>Chromadorea</taxon>
        <taxon>Rhabditida</taxon>
        <taxon>Rhabditina</taxon>
        <taxon>Rhabditomorpha</taxon>
        <taxon>Rhabditoidea</taxon>
        <taxon>Rhabditidae</taxon>
        <taxon>Peloderinae</taxon>
        <taxon>Caenorhabditis</taxon>
    </lineage>
</organism>
<name>A0A8S1EDW9_9PELO</name>
<dbReference type="AlphaFoldDB" id="A0A8S1EDW9"/>
<evidence type="ECO:0000313" key="1">
    <source>
        <dbReference type="EMBL" id="CAB3401842.1"/>
    </source>
</evidence>
<evidence type="ECO:0000313" key="2">
    <source>
        <dbReference type="Proteomes" id="UP000494206"/>
    </source>
</evidence>